<reference evidence="2 3" key="1">
    <citation type="submission" date="2024-04" db="EMBL/GenBank/DDBJ databases">
        <authorList>
            <person name="Waldvogel A.-M."/>
            <person name="Schoenle A."/>
        </authorList>
    </citation>
    <scope>NUCLEOTIDE SEQUENCE [LARGE SCALE GENOMIC DNA]</scope>
</reference>
<dbReference type="EMBL" id="OZ035829">
    <property type="protein sequence ID" value="CAL1612243.1"/>
    <property type="molecule type" value="Genomic_DNA"/>
</dbReference>
<dbReference type="Proteomes" id="UP001497482">
    <property type="component" value="Chromosome 7"/>
</dbReference>
<sequence>MTELQRPRVDMCGAAHTNSGGRQHGSEAEERSTRPKLRRSRSMSMPPEFCAEIQEFRAEEQELDFTFFSPRSVLCCGCLFTTKFSPKQVIIATN</sequence>
<protein>
    <submittedName>
        <fullName evidence="2">Uncharacterized protein</fullName>
    </submittedName>
</protein>
<name>A0AAV2MFR0_KNICA</name>
<evidence type="ECO:0000256" key="1">
    <source>
        <dbReference type="SAM" id="MobiDB-lite"/>
    </source>
</evidence>
<evidence type="ECO:0000313" key="3">
    <source>
        <dbReference type="Proteomes" id="UP001497482"/>
    </source>
</evidence>
<feature type="compositionally biased region" description="Basic and acidic residues" evidence="1">
    <location>
        <begin position="24"/>
        <end position="33"/>
    </location>
</feature>
<proteinExistence type="predicted"/>
<feature type="region of interest" description="Disordered" evidence="1">
    <location>
        <begin position="1"/>
        <end position="44"/>
    </location>
</feature>
<gene>
    <name evidence="2" type="ORF">KC01_LOCUS38587</name>
</gene>
<organism evidence="2 3">
    <name type="scientific">Knipowitschia caucasica</name>
    <name type="common">Caucasian dwarf goby</name>
    <name type="synonym">Pomatoschistus caucasicus</name>
    <dbReference type="NCBI Taxonomy" id="637954"/>
    <lineage>
        <taxon>Eukaryota</taxon>
        <taxon>Metazoa</taxon>
        <taxon>Chordata</taxon>
        <taxon>Craniata</taxon>
        <taxon>Vertebrata</taxon>
        <taxon>Euteleostomi</taxon>
        <taxon>Actinopterygii</taxon>
        <taxon>Neopterygii</taxon>
        <taxon>Teleostei</taxon>
        <taxon>Neoteleostei</taxon>
        <taxon>Acanthomorphata</taxon>
        <taxon>Gobiaria</taxon>
        <taxon>Gobiiformes</taxon>
        <taxon>Gobioidei</taxon>
        <taxon>Gobiidae</taxon>
        <taxon>Gobiinae</taxon>
        <taxon>Knipowitschia</taxon>
    </lineage>
</organism>
<dbReference type="AlphaFoldDB" id="A0AAV2MFR0"/>
<accession>A0AAV2MFR0</accession>
<evidence type="ECO:0000313" key="2">
    <source>
        <dbReference type="EMBL" id="CAL1612243.1"/>
    </source>
</evidence>
<keyword evidence="3" id="KW-1185">Reference proteome</keyword>